<feature type="compositionally biased region" description="Polar residues" evidence="1">
    <location>
        <begin position="435"/>
        <end position="444"/>
    </location>
</feature>
<dbReference type="GeneID" id="38126702"/>
<proteinExistence type="predicted"/>
<dbReference type="OrthoDB" id="3180714at2759"/>
<protein>
    <submittedName>
        <fullName evidence="2">Uncharacterized protein</fullName>
    </submittedName>
</protein>
<dbReference type="GO" id="GO:0003824">
    <property type="term" value="F:catalytic activity"/>
    <property type="evidence" value="ECO:0007669"/>
    <property type="project" value="InterPro"/>
</dbReference>
<feature type="region of interest" description="Disordered" evidence="1">
    <location>
        <begin position="255"/>
        <end position="282"/>
    </location>
</feature>
<feature type="compositionally biased region" description="Polar residues" evidence="1">
    <location>
        <begin position="348"/>
        <end position="362"/>
    </location>
</feature>
<dbReference type="EMBL" id="NKHU02000162">
    <property type="protein sequence ID" value="RHZ50347.1"/>
    <property type="molecule type" value="Genomic_DNA"/>
</dbReference>
<dbReference type="Proteomes" id="UP000215305">
    <property type="component" value="Unassembled WGS sequence"/>
</dbReference>
<evidence type="ECO:0000256" key="1">
    <source>
        <dbReference type="SAM" id="MobiDB-lite"/>
    </source>
</evidence>
<reference evidence="2" key="1">
    <citation type="submission" date="2018-08" db="EMBL/GenBank/DDBJ databases">
        <title>Draft genome sequence of azole-resistant Aspergillus thermomutatus (Neosartorya pseudofischeri) strain HMR AF 39, isolated from a human nasal aspirate.</title>
        <authorList>
            <person name="Parent-Michaud M."/>
            <person name="Dufresne P.J."/>
            <person name="Fournier E."/>
            <person name="Martineau C."/>
            <person name="Moreira S."/>
            <person name="Perkins V."/>
            <person name="De Repentigny L."/>
            <person name="Dufresne S.F."/>
        </authorList>
    </citation>
    <scope>NUCLEOTIDE SEQUENCE [LARGE SCALE GENOMIC DNA]</scope>
    <source>
        <strain evidence="2">HMR AF 39</strain>
    </source>
</reference>
<gene>
    <name evidence="2" type="ORF">CDV56_104728</name>
</gene>
<comment type="caution">
    <text evidence="2">The sequence shown here is derived from an EMBL/GenBank/DDBJ whole genome shotgun (WGS) entry which is preliminary data.</text>
</comment>
<feature type="region of interest" description="Disordered" evidence="1">
    <location>
        <begin position="328"/>
        <end position="363"/>
    </location>
</feature>
<feature type="region of interest" description="Disordered" evidence="1">
    <location>
        <begin position="435"/>
        <end position="465"/>
    </location>
</feature>
<evidence type="ECO:0000313" key="3">
    <source>
        <dbReference type="Proteomes" id="UP000215305"/>
    </source>
</evidence>
<dbReference type="GO" id="GO:0006139">
    <property type="term" value="P:nucleobase-containing compound metabolic process"/>
    <property type="evidence" value="ECO:0007669"/>
    <property type="project" value="UniProtKB-ARBA"/>
</dbReference>
<dbReference type="Gene3D" id="3.40.140.10">
    <property type="entry name" value="Cytidine Deaminase, domain 2"/>
    <property type="match status" value="1"/>
</dbReference>
<organism evidence="2 3">
    <name type="scientific">Aspergillus thermomutatus</name>
    <name type="common">Neosartorya pseudofischeri</name>
    <dbReference type="NCBI Taxonomy" id="41047"/>
    <lineage>
        <taxon>Eukaryota</taxon>
        <taxon>Fungi</taxon>
        <taxon>Dikarya</taxon>
        <taxon>Ascomycota</taxon>
        <taxon>Pezizomycotina</taxon>
        <taxon>Eurotiomycetes</taxon>
        <taxon>Eurotiomycetidae</taxon>
        <taxon>Eurotiales</taxon>
        <taxon>Aspergillaceae</taxon>
        <taxon>Aspergillus</taxon>
        <taxon>Aspergillus subgen. Fumigati</taxon>
    </lineage>
</organism>
<dbReference type="SUPFAM" id="SSF53927">
    <property type="entry name" value="Cytidine deaminase-like"/>
    <property type="match status" value="1"/>
</dbReference>
<keyword evidence="3" id="KW-1185">Reference proteome</keyword>
<dbReference type="AlphaFoldDB" id="A0A397GIM7"/>
<dbReference type="RefSeq" id="XP_026612699.1">
    <property type="nucleotide sequence ID" value="XM_026758347.1"/>
</dbReference>
<feature type="compositionally biased region" description="Polar residues" evidence="1">
    <location>
        <begin position="454"/>
        <end position="465"/>
    </location>
</feature>
<dbReference type="InterPro" id="IPR016193">
    <property type="entry name" value="Cytidine_deaminase-like"/>
</dbReference>
<evidence type="ECO:0000313" key="2">
    <source>
        <dbReference type="EMBL" id="RHZ50347.1"/>
    </source>
</evidence>
<accession>A0A397GIM7</accession>
<sequence length="508" mass="55444">MEVRDILKGIEPLQGQVLPIKTVQETQTTEEFEDAYAAEVNVKLASKVVKALDAAFPRDPTVPVNHLRRFAKHSQLPESLRTAVQHNESSPQTIFVLVSPPLPEVDALQKVLAPFAPTSSTSSEKQPETTPAISLHTIRIPTQPPLNAKQAENWTSAYWPVVYNPAAPRATIAPPPQILNRARESIQPEAGYYLALAEKVAEEAEKSGRGRRIGAVVVDPEILASIDTTDDEDGARWAEAVVAVAGDARYSRREAGALSESELQIGPGPPAAEQTYNSDLEGGPELHALMRAVEMIAQKRREEDRGDSDTKPYLSPLESYFLSQSDVSTSASLLDPREPSPVPEKLQKTNSASPVVPTTSNGPLVAPRIRSRAQGGYLCTDLDVYLTHEPCLCCSMGMLLSRFRAVIFPRKGRMVTGGLASEPVVSPVCSPEASEQTTLESASQALPEPEKSESTAQKGETSGSATERKYYGLHWRKELNWRALGFEFVEHDDHARSTERQTGVSFHA</sequence>
<dbReference type="STRING" id="41047.A0A397GIM7"/>
<name>A0A397GIM7_ASPTH</name>
<dbReference type="VEuPathDB" id="FungiDB:CDV56_104728"/>